<dbReference type="InterPro" id="IPR036625">
    <property type="entry name" value="E3-bd_dom_sf"/>
</dbReference>
<protein>
    <recommendedName>
        <fullName evidence="9">Lipoyl-binding domain-containing protein</fullName>
    </recommendedName>
</protein>
<dbReference type="InterPro" id="IPR011053">
    <property type="entry name" value="Single_hybrid_motif"/>
</dbReference>
<dbReference type="PANTHER" id="PTHR23151">
    <property type="entry name" value="DIHYDROLIPOAMIDE ACETYL/SUCCINYL-TRANSFERASE-RELATED"/>
    <property type="match status" value="1"/>
</dbReference>
<name>A0A0F4ZDC9_9PEZI</name>
<dbReference type="EMBL" id="LAEV01001411">
    <property type="protein sequence ID" value="KKA28131.1"/>
    <property type="molecule type" value="Genomic_DNA"/>
</dbReference>
<dbReference type="Pfam" id="PF00364">
    <property type="entry name" value="Biotin_lipoyl"/>
    <property type="match status" value="1"/>
</dbReference>
<evidence type="ECO:0000256" key="4">
    <source>
        <dbReference type="SAM" id="MobiDB-lite"/>
    </source>
</evidence>
<evidence type="ECO:0000313" key="8">
    <source>
        <dbReference type="Proteomes" id="UP000033483"/>
    </source>
</evidence>
<dbReference type="AlphaFoldDB" id="A0A0F4ZDC9"/>
<dbReference type="PROSITE" id="PS50968">
    <property type="entry name" value="BIOTINYL_LIPOYL"/>
    <property type="match status" value="1"/>
</dbReference>
<dbReference type="SUPFAM" id="SSF51230">
    <property type="entry name" value="Single hybrid motif"/>
    <property type="match status" value="1"/>
</dbReference>
<feature type="compositionally biased region" description="Low complexity" evidence="4">
    <location>
        <begin position="202"/>
        <end position="212"/>
    </location>
</feature>
<dbReference type="FunFam" id="2.40.50.100:FF:000010">
    <property type="entry name" value="Acetyltransferase component of pyruvate dehydrogenase complex"/>
    <property type="match status" value="1"/>
</dbReference>
<keyword evidence="2" id="KW-0450">Lipoyl</keyword>
<sequence length="377" mass="38575">MPALSPTMTEGNIAQWRVTEGQSFQAGDVLLEIETDKATMDVEAQDEGVMVKIFAPSGSKSVAVGTRIGVVAEVDDDLSTLEIPAEPSASAPAPAPAAASSTPAASKPAAPKGAVAAGTTPAANQTLLPSVLTLVHAHNIDKATLNTIPATGPAGRLTKGDILAYLGSISSDAPGLVKARFDKLAKLDLSNIKPAAKPEPKPAAAAPAAEPVAAAEPQDLEVALPVSLVKVLETQKKMRDALGVTLPLSTFISRAADVANDELPAVPAPPSADDLFNAVLGVAAAGAKVSRGFYVPQVEMLAETAPATKAKELDIYDILAGKKKPAKAVPATAEVAGLNPANNLFSLVVPSAEAERASVFLERVKVILEKEPARLVL</sequence>
<dbReference type="PROSITE" id="PS00189">
    <property type="entry name" value="LIPOYL"/>
    <property type="match status" value="1"/>
</dbReference>
<keyword evidence="8" id="KW-1185">Reference proteome</keyword>
<proteinExistence type="inferred from homology"/>
<comment type="similarity">
    <text evidence="1">Belongs to the 2-oxoacid dehydrogenase family.</text>
</comment>
<feature type="domain" description="Lipoyl-binding" evidence="5">
    <location>
        <begin position="1"/>
        <end position="75"/>
    </location>
</feature>
<evidence type="ECO:0000256" key="3">
    <source>
        <dbReference type="ARBA" id="ARBA00022946"/>
    </source>
</evidence>
<dbReference type="CDD" id="cd06849">
    <property type="entry name" value="lipoyl_domain"/>
    <property type="match status" value="1"/>
</dbReference>
<dbReference type="Proteomes" id="UP000033483">
    <property type="component" value="Unassembled WGS sequence"/>
</dbReference>
<evidence type="ECO:0000259" key="6">
    <source>
        <dbReference type="PROSITE" id="PS51826"/>
    </source>
</evidence>
<dbReference type="Gene3D" id="4.10.320.10">
    <property type="entry name" value="E3-binding domain"/>
    <property type="match status" value="1"/>
</dbReference>
<evidence type="ECO:0000256" key="1">
    <source>
        <dbReference type="ARBA" id="ARBA00007317"/>
    </source>
</evidence>
<dbReference type="OrthoDB" id="202158at2759"/>
<dbReference type="InterPro" id="IPR000089">
    <property type="entry name" value="Biotin_lipoyl"/>
</dbReference>
<dbReference type="Gene3D" id="2.40.50.100">
    <property type="match status" value="1"/>
</dbReference>
<dbReference type="PANTHER" id="PTHR23151:SF82">
    <property type="entry name" value="PYRUVATE DEHYDROGENASE COMPLEX PROTEIN X COMPONENT, MITOCHONDRIAL"/>
    <property type="match status" value="1"/>
</dbReference>
<dbReference type="GO" id="GO:0045254">
    <property type="term" value="C:pyruvate dehydrogenase complex"/>
    <property type="evidence" value="ECO:0007669"/>
    <property type="project" value="InterPro"/>
</dbReference>
<evidence type="ECO:0008006" key="9">
    <source>
        <dbReference type="Google" id="ProtNLM"/>
    </source>
</evidence>
<feature type="region of interest" description="Disordered" evidence="4">
    <location>
        <begin position="86"/>
        <end position="117"/>
    </location>
</feature>
<dbReference type="InterPro" id="IPR004167">
    <property type="entry name" value="PSBD"/>
</dbReference>
<evidence type="ECO:0000313" key="7">
    <source>
        <dbReference type="EMBL" id="KKA28131.1"/>
    </source>
</evidence>
<feature type="region of interest" description="Disordered" evidence="4">
    <location>
        <begin position="193"/>
        <end position="212"/>
    </location>
</feature>
<reference evidence="7 8" key="1">
    <citation type="submission" date="2015-03" db="EMBL/GenBank/DDBJ databases">
        <authorList>
            <person name="Radwan O."/>
            <person name="Al-Naeli F.A."/>
            <person name="Rendon G.A."/>
            <person name="Fields C."/>
        </authorList>
    </citation>
    <scope>NUCLEOTIDE SEQUENCE [LARGE SCALE GENOMIC DNA]</scope>
    <source>
        <strain evidence="7">CR-DP1</strain>
    </source>
</reference>
<evidence type="ECO:0000256" key="2">
    <source>
        <dbReference type="ARBA" id="ARBA00022823"/>
    </source>
</evidence>
<dbReference type="InterPro" id="IPR003016">
    <property type="entry name" value="2-oxoA_DH_lipoyl-BS"/>
</dbReference>
<accession>A0A0F4ZDC9</accession>
<evidence type="ECO:0000259" key="5">
    <source>
        <dbReference type="PROSITE" id="PS50968"/>
    </source>
</evidence>
<feature type="domain" description="Peripheral subunit-binding (PSBD)" evidence="6">
    <location>
        <begin position="126"/>
        <end position="166"/>
    </location>
</feature>
<dbReference type="SUPFAM" id="SSF47005">
    <property type="entry name" value="Peripheral subunit-binding domain of 2-oxo acid dehydrogenase complex"/>
    <property type="match status" value="1"/>
</dbReference>
<comment type="caution">
    <text evidence="7">The sequence shown here is derived from an EMBL/GenBank/DDBJ whole genome shotgun (WGS) entry which is preliminary data.</text>
</comment>
<dbReference type="GO" id="GO:0006086">
    <property type="term" value="P:pyruvate decarboxylation to acetyl-CoA"/>
    <property type="evidence" value="ECO:0007669"/>
    <property type="project" value="InterPro"/>
</dbReference>
<dbReference type="InterPro" id="IPR045257">
    <property type="entry name" value="E2/Pdx1"/>
</dbReference>
<gene>
    <name evidence="7" type="ORF">TD95_000972</name>
</gene>
<dbReference type="GO" id="GO:0004742">
    <property type="term" value="F:dihydrolipoyllysine-residue acetyltransferase activity"/>
    <property type="evidence" value="ECO:0007669"/>
    <property type="project" value="TreeGrafter"/>
</dbReference>
<organism evidence="7 8">
    <name type="scientific">Thielaviopsis punctulata</name>
    <dbReference type="NCBI Taxonomy" id="72032"/>
    <lineage>
        <taxon>Eukaryota</taxon>
        <taxon>Fungi</taxon>
        <taxon>Dikarya</taxon>
        <taxon>Ascomycota</taxon>
        <taxon>Pezizomycotina</taxon>
        <taxon>Sordariomycetes</taxon>
        <taxon>Hypocreomycetidae</taxon>
        <taxon>Microascales</taxon>
        <taxon>Ceratocystidaceae</taxon>
        <taxon>Thielaviopsis</taxon>
    </lineage>
</organism>
<keyword evidence="3" id="KW-0809">Transit peptide</keyword>
<dbReference type="PROSITE" id="PS51826">
    <property type="entry name" value="PSBD"/>
    <property type="match status" value="1"/>
</dbReference>